<proteinExistence type="predicted"/>
<dbReference type="Proteomes" id="UP000054560">
    <property type="component" value="Unassembled WGS sequence"/>
</dbReference>
<dbReference type="AlphaFoldDB" id="A0A0L0FBJ8"/>
<evidence type="ECO:0000313" key="2">
    <source>
        <dbReference type="EMBL" id="KNC74120.1"/>
    </source>
</evidence>
<sequence length="115" mass="12453">MVGIWPVSCAQVPEDQVGLRFLLGERKSEMQNFAATNNLEQVMEEFFSAWPEEWTSMKPKAANQLRVIYGGGVRPGTTQLSSLVNGGSTAIMHLHVAPEGLPEAATSSMSKSVVC</sequence>
<feature type="domain" description="UBL3-like ubiquitin" evidence="1">
    <location>
        <begin position="15"/>
        <end position="99"/>
    </location>
</feature>
<evidence type="ECO:0000313" key="3">
    <source>
        <dbReference type="Proteomes" id="UP000054560"/>
    </source>
</evidence>
<dbReference type="InterPro" id="IPR039540">
    <property type="entry name" value="UBL3-like_ubiquitin_dom"/>
</dbReference>
<evidence type="ECO:0000259" key="1">
    <source>
        <dbReference type="Pfam" id="PF13881"/>
    </source>
</evidence>
<dbReference type="Pfam" id="PF13881">
    <property type="entry name" value="Rad60-SLD_2"/>
    <property type="match status" value="1"/>
</dbReference>
<dbReference type="SUPFAM" id="SSF54236">
    <property type="entry name" value="Ubiquitin-like"/>
    <property type="match status" value="1"/>
</dbReference>
<reference evidence="2 3" key="1">
    <citation type="submission" date="2011-02" db="EMBL/GenBank/DDBJ databases">
        <title>The Genome Sequence of Sphaeroforma arctica JP610.</title>
        <authorList>
            <consortium name="The Broad Institute Genome Sequencing Platform"/>
            <person name="Russ C."/>
            <person name="Cuomo C."/>
            <person name="Young S.K."/>
            <person name="Zeng Q."/>
            <person name="Gargeya S."/>
            <person name="Alvarado L."/>
            <person name="Berlin A."/>
            <person name="Chapman S.B."/>
            <person name="Chen Z."/>
            <person name="Freedman E."/>
            <person name="Gellesch M."/>
            <person name="Goldberg J."/>
            <person name="Griggs A."/>
            <person name="Gujja S."/>
            <person name="Heilman E."/>
            <person name="Heiman D."/>
            <person name="Howarth C."/>
            <person name="Mehta T."/>
            <person name="Neiman D."/>
            <person name="Pearson M."/>
            <person name="Roberts A."/>
            <person name="Saif S."/>
            <person name="Shea T."/>
            <person name="Shenoy N."/>
            <person name="Sisk P."/>
            <person name="Stolte C."/>
            <person name="Sykes S."/>
            <person name="White J."/>
            <person name="Yandava C."/>
            <person name="Burger G."/>
            <person name="Gray M.W."/>
            <person name="Holland P.W.H."/>
            <person name="King N."/>
            <person name="Lang F.B.F."/>
            <person name="Roger A.J."/>
            <person name="Ruiz-Trillo I."/>
            <person name="Haas B."/>
            <person name="Nusbaum C."/>
            <person name="Birren B."/>
        </authorList>
    </citation>
    <scope>NUCLEOTIDE SEQUENCE [LARGE SCALE GENOMIC DNA]</scope>
    <source>
        <strain evidence="2 3">JP610</strain>
    </source>
</reference>
<dbReference type="Gene3D" id="3.10.20.90">
    <property type="entry name" value="Phosphatidylinositol 3-kinase Catalytic Subunit, Chain A, domain 1"/>
    <property type="match status" value="1"/>
</dbReference>
<keyword evidence="3" id="KW-1185">Reference proteome</keyword>
<dbReference type="GeneID" id="25913827"/>
<protein>
    <recommendedName>
        <fullName evidence="1">UBL3-like ubiquitin domain-containing protein</fullName>
    </recommendedName>
</protein>
<name>A0A0L0FBJ8_9EUKA</name>
<dbReference type="RefSeq" id="XP_014148022.1">
    <property type="nucleotide sequence ID" value="XM_014292547.1"/>
</dbReference>
<organism evidence="2 3">
    <name type="scientific">Sphaeroforma arctica JP610</name>
    <dbReference type="NCBI Taxonomy" id="667725"/>
    <lineage>
        <taxon>Eukaryota</taxon>
        <taxon>Ichthyosporea</taxon>
        <taxon>Ichthyophonida</taxon>
        <taxon>Sphaeroforma</taxon>
    </lineage>
</organism>
<dbReference type="EMBL" id="KQ244738">
    <property type="protein sequence ID" value="KNC74120.1"/>
    <property type="molecule type" value="Genomic_DNA"/>
</dbReference>
<dbReference type="InterPro" id="IPR029071">
    <property type="entry name" value="Ubiquitin-like_domsf"/>
</dbReference>
<accession>A0A0L0FBJ8</accession>
<gene>
    <name evidence="2" type="ORF">SARC_13323</name>
</gene>